<gene>
    <name evidence="2" type="ORF">A2856_01485</name>
</gene>
<sequence length="444" mass="47615">MTGLQRKALYAMFLAGFIASAPAVVLYTAGWRVDWAGGGLVQAGLISASSVPRGADVSVDGKPREARTPAVIDDLIPGEHLLSLGRPGYLPWEKALPVESRLTTFAPDVLLYLDEAPQRPLMIAPLAVSEPARGKFAYTLESGGWRETWVNEPEAGATRMLSRMSSASSAALTLEWSADAAWLAVRTNAAVGERITLIHDGDGKSIAVSDAAPTATAGWWDPNDPDRFFVRGPRGIFAMDLPDPAPKPVSKTAVAAVGSGNDLVLVEQQKDGVSVVSHADDLPFTLGTLPDGEYEFLPAPSGAGLLRDRRTGTLWTFDPADARGNGLIELGTAVAWAWHGRSLLFSDGYDLVLYEADRRTQTVLTRVSAPIRHVAWHPSGSTVLFVRDTTVSALELDDRGGRIETALMEGTGLGLPWIDDRARTMYLYATVGGEPGLYARALQR</sequence>
<comment type="caution">
    <text evidence="2">The sequence shown here is derived from an EMBL/GenBank/DDBJ whole genome shotgun (WGS) entry which is preliminary data.</text>
</comment>
<dbReference type="EMBL" id="MGDT01000007">
    <property type="protein sequence ID" value="OGL66351.1"/>
    <property type="molecule type" value="Genomic_DNA"/>
</dbReference>
<organism evidence="2 3">
    <name type="scientific">Candidatus Uhrbacteria bacterium RIFCSPHIGHO2_01_FULL_63_20</name>
    <dbReference type="NCBI Taxonomy" id="1802385"/>
    <lineage>
        <taxon>Bacteria</taxon>
        <taxon>Candidatus Uhriibacteriota</taxon>
    </lineage>
</organism>
<evidence type="ECO:0000313" key="3">
    <source>
        <dbReference type="Proteomes" id="UP000177885"/>
    </source>
</evidence>
<reference evidence="2 3" key="1">
    <citation type="journal article" date="2016" name="Nat. Commun.">
        <title>Thousands of microbial genomes shed light on interconnected biogeochemical processes in an aquifer system.</title>
        <authorList>
            <person name="Anantharaman K."/>
            <person name="Brown C.T."/>
            <person name="Hug L.A."/>
            <person name="Sharon I."/>
            <person name="Castelle C.J."/>
            <person name="Probst A.J."/>
            <person name="Thomas B.C."/>
            <person name="Singh A."/>
            <person name="Wilkins M.J."/>
            <person name="Karaoz U."/>
            <person name="Brodie E.L."/>
            <person name="Williams K.H."/>
            <person name="Hubbard S.S."/>
            <person name="Banfield J.F."/>
        </authorList>
    </citation>
    <scope>NUCLEOTIDE SEQUENCE [LARGE SCALE GENOMIC DNA]</scope>
</reference>
<dbReference type="SUPFAM" id="SSF82171">
    <property type="entry name" value="DPP6 N-terminal domain-like"/>
    <property type="match status" value="1"/>
</dbReference>
<feature type="domain" description="PEGA" evidence="1">
    <location>
        <begin position="45"/>
        <end position="100"/>
    </location>
</feature>
<dbReference type="Pfam" id="PF08308">
    <property type="entry name" value="PEGA"/>
    <property type="match status" value="1"/>
</dbReference>
<accession>A0A1F7TK44</accession>
<name>A0A1F7TK44_9BACT</name>
<proteinExistence type="predicted"/>
<evidence type="ECO:0000259" key="1">
    <source>
        <dbReference type="Pfam" id="PF08308"/>
    </source>
</evidence>
<dbReference type="Proteomes" id="UP000177885">
    <property type="component" value="Unassembled WGS sequence"/>
</dbReference>
<evidence type="ECO:0000313" key="2">
    <source>
        <dbReference type="EMBL" id="OGL66351.1"/>
    </source>
</evidence>
<protein>
    <recommendedName>
        <fullName evidence="1">PEGA domain-containing protein</fullName>
    </recommendedName>
</protein>
<dbReference type="STRING" id="1802385.A2856_01485"/>
<dbReference type="AlphaFoldDB" id="A0A1F7TK44"/>
<dbReference type="InterPro" id="IPR013229">
    <property type="entry name" value="PEGA"/>
</dbReference>